<dbReference type="Proteomes" id="UP001139353">
    <property type="component" value="Unassembled WGS sequence"/>
</dbReference>
<keyword evidence="3 5" id="KW-1133">Transmembrane helix</keyword>
<feature type="transmembrane region" description="Helical" evidence="5">
    <location>
        <begin position="64"/>
        <end position="82"/>
    </location>
</feature>
<evidence type="ECO:0000256" key="2">
    <source>
        <dbReference type="ARBA" id="ARBA00022692"/>
    </source>
</evidence>
<comment type="subcellular location">
    <subcellularLocation>
        <location evidence="1">Membrane</location>
        <topology evidence="1">Multi-pass membrane protein</topology>
    </subcellularLocation>
</comment>
<feature type="transmembrane region" description="Helical" evidence="5">
    <location>
        <begin position="89"/>
        <end position="108"/>
    </location>
</feature>
<evidence type="ECO:0000256" key="5">
    <source>
        <dbReference type="SAM" id="Phobius"/>
    </source>
</evidence>
<protein>
    <submittedName>
        <fullName evidence="6">DoxX family protein</fullName>
    </submittedName>
</protein>
<comment type="caution">
    <text evidence="6">The sequence shown here is derived from an EMBL/GenBank/DDBJ whole genome shotgun (WGS) entry which is preliminary data.</text>
</comment>
<dbReference type="Pfam" id="PF13564">
    <property type="entry name" value="DoxX_2"/>
    <property type="match status" value="1"/>
</dbReference>
<gene>
    <name evidence="6" type="ORF">LPC04_14455</name>
</gene>
<feature type="transmembrane region" description="Helical" evidence="5">
    <location>
        <begin position="26"/>
        <end position="44"/>
    </location>
</feature>
<dbReference type="PANTHER" id="PTHR36974">
    <property type="entry name" value="MEMBRANE PROTEIN-RELATED"/>
    <property type="match status" value="1"/>
</dbReference>
<evidence type="ECO:0000256" key="4">
    <source>
        <dbReference type="ARBA" id="ARBA00023136"/>
    </source>
</evidence>
<keyword evidence="4 5" id="KW-0472">Membrane</keyword>
<evidence type="ECO:0000313" key="6">
    <source>
        <dbReference type="EMBL" id="MCK9686911.1"/>
    </source>
</evidence>
<evidence type="ECO:0000313" key="7">
    <source>
        <dbReference type="Proteomes" id="UP001139353"/>
    </source>
</evidence>
<dbReference type="PANTHER" id="PTHR36974:SF1">
    <property type="entry name" value="DOXX FAMILY MEMBRANE PROTEIN"/>
    <property type="match status" value="1"/>
</dbReference>
<reference evidence="6" key="1">
    <citation type="submission" date="2021-11" db="EMBL/GenBank/DDBJ databases">
        <title>BS-T2-15 a new species belonging to the Comamonadaceae family isolated from the soil of a French oak forest.</title>
        <authorList>
            <person name="Mieszkin S."/>
            <person name="Alain K."/>
        </authorList>
    </citation>
    <scope>NUCLEOTIDE SEQUENCE</scope>
    <source>
        <strain evidence="6">BS-T2-15</strain>
    </source>
</reference>
<evidence type="ECO:0000256" key="1">
    <source>
        <dbReference type="ARBA" id="ARBA00004141"/>
    </source>
</evidence>
<keyword evidence="7" id="KW-1185">Reference proteome</keyword>
<dbReference type="AlphaFoldDB" id="A0A9X2C0W5"/>
<feature type="transmembrane region" description="Helical" evidence="5">
    <location>
        <begin position="114"/>
        <end position="135"/>
    </location>
</feature>
<name>A0A9X2C0W5_9BURK</name>
<accession>A0A9X2C0W5</accession>
<dbReference type="EMBL" id="JAJLJH010000003">
    <property type="protein sequence ID" value="MCK9686911.1"/>
    <property type="molecule type" value="Genomic_DNA"/>
</dbReference>
<proteinExistence type="predicted"/>
<evidence type="ECO:0000256" key="3">
    <source>
        <dbReference type="ARBA" id="ARBA00022989"/>
    </source>
</evidence>
<organism evidence="6 7">
    <name type="scientific">Scleromatobacter humisilvae</name>
    <dbReference type="NCBI Taxonomy" id="2897159"/>
    <lineage>
        <taxon>Bacteria</taxon>
        <taxon>Pseudomonadati</taxon>
        <taxon>Pseudomonadota</taxon>
        <taxon>Betaproteobacteria</taxon>
        <taxon>Burkholderiales</taxon>
        <taxon>Sphaerotilaceae</taxon>
        <taxon>Scleromatobacter</taxon>
    </lineage>
</organism>
<sequence length="146" mass="16749">MSTDYLPFVSAESSQPVKRGGRWQRAAMWFVFCWFFFGGIAHFALTDLEARIVPPQIPDPVDVVLATGVLELVGAFGLLLPWTRRAAGWGLVLLTLAVTPANIYMLRIHDQFDIPVWLLWLRLPLQVVLLWLIVWGSRWKVQRSLY</sequence>
<dbReference type="GO" id="GO:0016020">
    <property type="term" value="C:membrane"/>
    <property type="evidence" value="ECO:0007669"/>
    <property type="project" value="UniProtKB-SubCell"/>
</dbReference>
<dbReference type="RefSeq" id="WP_275682948.1">
    <property type="nucleotide sequence ID" value="NZ_JAJLJH010000003.1"/>
</dbReference>
<dbReference type="InterPro" id="IPR032808">
    <property type="entry name" value="DoxX"/>
</dbReference>
<keyword evidence="2 5" id="KW-0812">Transmembrane</keyword>